<dbReference type="InterPro" id="IPR026950">
    <property type="entry name" value="Caps_assemb_Wzi"/>
</dbReference>
<accession>A0A841HUP8</accession>
<evidence type="ECO:0000313" key="1">
    <source>
        <dbReference type="EMBL" id="MBB6095702.1"/>
    </source>
</evidence>
<dbReference type="EMBL" id="JACHHZ010000006">
    <property type="protein sequence ID" value="MBB6095702.1"/>
    <property type="molecule type" value="Genomic_DNA"/>
</dbReference>
<reference evidence="1 2" key="1">
    <citation type="submission" date="2020-08" db="EMBL/GenBank/DDBJ databases">
        <title>Genomic Encyclopedia of Type Strains, Phase IV (KMG-IV): sequencing the most valuable type-strain genomes for metagenomic binning, comparative biology and taxonomic classification.</title>
        <authorList>
            <person name="Goeker M."/>
        </authorList>
    </citation>
    <scope>NUCLEOTIDE SEQUENCE [LARGE SCALE GENOMIC DNA]</scope>
    <source>
        <strain evidence="1 2">DSM 26723</strain>
    </source>
</reference>
<keyword evidence="2" id="KW-1185">Reference proteome</keyword>
<dbReference type="Proteomes" id="UP000588068">
    <property type="component" value="Unassembled WGS sequence"/>
</dbReference>
<name>A0A841HUP8_9GAMM</name>
<proteinExistence type="predicted"/>
<dbReference type="RefSeq" id="WP_184335100.1">
    <property type="nucleotide sequence ID" value="NZ_JACHHZ010000006.1"/>
</dbReference>
<evidence type="ECO:0008006" key="3">
    <source>
        <dbReference type="Google" id="ProtNLM"/>
    </source>
</evidence>
<dbReference type="InterPro" id="IPR038636">
    <property type="entry name" value="Wzi_sf"/>
</dbReference>
<organism evidence="1 2">
    <name type="scientific">Povalibacter uvarum</name>
    <dbReference type="NCBI Taxonomy" id="732238"/>
    <lineage>
        <taxon>Bacteria</taxon>
        <taxon>Pseudomonadati</taxon>
        <taxon>Pseudomonadota</taxon>
        <taxon>Gammaproteobacteria</taxon>
        <taxon>Steroidobacterales</taxon>
        <taxon>Steroidobacteraceae</taxon>
        <taxon>Povalibacter</taxon>
    </lineage>
</organism>
<protein>
    <recommendedName>
        <fullName evidence="3">Capsule assembly Wzi family protein</fullName>
    </recommendedName>
</protein>
<evidence type="ECO:0000313" key="2">
    <source>
        <dbReference type="Proteomes" id="UP000588068"/>
    </source>
</evidence>
<sequence>MHIKSIACALTLLGLAQVAHGRGVTPYLPLNLAPEVERQIEEVLILAGKPVMRRPIAAANVLDALPEACKVDRPLCDSVRSYLNRYMQKAGLTHAHAEAAATSDTVAPVANRRGMTTDDEWAASAQAYYQPSDYFLLSLGGVAHPDTTSPAGSYLSAGFEYAQLDVGYRDRWMSPLTDSAMLISTEAETMPSISISNYTPMTPLGINYEFFLAEMSESDRIVFEDGYTSGNPAIFGMQLGIEPFAGWSLSANRIMQFGGGERGGNSISDVLDAFFRPSSADNLSETEGAEFGNQAASITSRFLFPGKVPLAFYMEYGGEDTSRSRDLLLGNSSLSVGVDLPRILPDIGLTYEVSEWQNAWYVHHIYQDGLTNEGRVIGHWGAANRVTGDGVGAQSHMLKLTWTPSFGGFFEARYRTLANESYSGYDYTRMHDLSLRYSRDWKMLNFGAEIQAGRDVFGEDYQRFAAFVTYPPGGIERTPRGLTTQSSAKIGEYFVDAGVHTGELRTDLAASIPRTETSTTGGHIAVGVRRPISNRNDIGVRLDIDDLDGSMLLGVRAIDYRFRLNKKIALSLFAGAARYDLATPAYGIYTGAGVQWRDAFPKYDIGLEYRFADKIARDNLLPDDPPNDGSRNDAFYDASLLTLYVSRRW</sequence>
<gene>
    <name evidence="1" type="ORF">HNQ60_004593</name>
</gene>
<dbReference type="Pfam" id="PF14052">
    <property type="entry name" value="Caps_assemb_Wzi"/>
    <property type="match status" value="1"/>
</dbReference>
<comment type="caution">
    <text evidence="1">The sequence shown here is derived from an EMBL/GenBank/DDBJ whole genome shotgun (WGS) entry which is preliminary data.</text>
</comment>
<dbReference type="AlphaFoldDB" id="A0A841HUP8"/>
<dbReference type="Gene3D" id="2.40.160.130">
    <property type="entry name" value="Capsule assembly protein Wzi"/>
    <property type="match status" value="1"/>
</dbReference>